<dbReference type="InterPro" id="IPR011043">
    <property type="entry name" value="Gal_Oxase/kelch_b-propeller"/>
</dbReference>
<evidence type="ECO:0000256" key="3">
    <source>
        <dbReference type="SAM" id="MobiDB-lite"/>
    </source>
</evidence>
<dbReference type="Pfam" id="PF24922">
    <property type="entry name" value="ACBP4_C"/>
    <property type="match status" value="1"/>
</dbReference>
<feature type="domain" description="Acyl-CoA-binding" evidence="4">
    <location>
        <begin position="516"/>
        <end position="618"/>
    </location>
</feature>
<keyword evidence="1" id="KW-0880">Kelch repeat</keyword>
<dbReference type="PANTHER" id="PTHR46093:SF5">
    <property type="entry name" value="OS02G0822800 PROTEIN"/>
    <property type="match status" value="1"/>
</dbReference>
<dbReference type="Pfam" id="PF24681">
    <property type="entry name" value="Kelch_KLHDC2_KLHL20_DRC7"/>
    <property type="match status" value="1"/>
</dbReference>
<dbReference type="Gene3D" id="2.120.10.80">
    <property type="entry name" value="Kelch-type beta propeller"/>
    <property type="match status" value="2"/>
</dbReference>
<dbReference type="EMBL" id="LR862148">
    <property type="protein sequence ID" value="CAD1830778.1"/>
    <property type="molecule type" value="Genomic_DNA"/>
</dbReference>
<dbReference type="SMART" id="SM00612">
    <property type="entry name" value="Kelch"/>
    <property type="match status" value="2"/>
</dbReference>
<keyword evidence="2" id="KW-0677">Repeat</keyword>
<feature type="region of interest" description="Disordered" evidence="3">
    <location>
        <begin position="611"/>
        <end position="635"/>
    </location>
</feature>
<organism evidence="5">
    <name type="scientific">Ananas comosus var. bracteatus</name>
    <name type="common">red pineapple</name>
    <dbReference type="NCBI Taxonomy" id="296719"/>
    <lineage>
        <taxon>Eukaryota</taxon>
        <taxon>Viridiplantae</taxon>
        <taxon>Streptophyta</taxon>
        <taxon>Embryophyta</taxon>
        <taxon>Tracheophyta</taxon>
        <taxon>Spermatophyta</taxon>
        <taxon>Magnoliopsida</taxon>
        <taxon>Liliopsida</taxon>
        <taxon>Poales</taxon>
        <taxon>Bromeliaceae</taxon>
        <taxon>Bromelioideae</taxon>
        <taxon>Ananas</taxon>
    </lineage>
</organism>
<evidence type="ECO:0000313" key="5">
    <source>
        <dbReference type="EMBL" id="CAD1830778.1"/>
    </source>
</evidence>
<accession>A0A6V7PJF2</accession>
<evidence type="ECO:0000256" key="2">
    <source>
        <dbReference type="ARBA" id="ARBA00022737"/>
    </source>
</evidence>
<sequence length="635" mass="70506">MDLGSGPHFGGRSEDYIYPYPTRRRGIGFLASPLPSSLSSIIFFGWRGGDRFRFDPRLNLLPKPFGFDLVERIVLGDEKARFHHKQGFDAHIWNPLNSNGQANRKSNNCYLLSAIGMGEKDVNRISNVTDFLSAVPYDKWVLVNPDDWRPSARYKHAAEVVQDKLYVIGGSRNGRYLSDVQVFDFRTLKWSTVSANMDPKRSKSDTVISDQVFPASAGHSVVKWENKLVVVAGHCKESSDTVKVWLIDLETHSWSAPATNGEAPIARGGQSISLVGSLLFMFGGEDNRRRLLNDLYILDLNTMTWEAVRTKKAAPAPRYDHTAVVYADQYLLIFGGSSYSPCFNDLHLLDLQTMEWSQPETQGTYVTPRGGHASTLIEENWYIVGGGDNKSGATETIVLNTSKFVWSVAASVTVRDPLASEGLTLSAMTVDGENFIIAFGGYNGKYNNEIYIMKPKPRDTLRPRLLQSPAAAAAAASVTAAYAVISANDEKSIDINTVDDSDIKGVQPNGAQEFAIKVDELTTEKNNLESRLTEVREENSRLKTNLDAVNNSYSELGKELQSVQGQLEAESARCLKLEAQIAFAQKRLESFSSLEHELETLRRQKSQIERTVAPAQKQRSGGMWQWVSGSAENPE</sequence>
<name>A0A6V7PJF2_ANACO</name>
<dbReference type="InterPro" id="IPR015915">
    <property type="entry name" value="Kelch-typ_b-propeller"/>
</dbReference>
<dbReference type="PANTHER" id="PTHR46093">
    <property type="entry name" value="ACYL-COA-BINDING DOMAIN-CONTAINING PROTEIN 5"/>
    <property type="match status" value="1"/>
</dbReference>
<protein>
    <recommendedName>
        <fullName evidence="4">Acyl-CoA-binding domain-containing protein</fullName>
    </recommendedName>
</protein>
<dbReference type="AlphaFoldDB" id="A0A6V7PJF2"/>
<dbReference type="InterPro" id="IPR006652">
    <property type="entry name" value="Kelch_1"/>
</dbReference>
<dbReference type="Gene3D" id="1.10.287.1490">
    <property type="match status" value="1"/>
</dbReference>
<dbReference type="SUPFAM" id="SSF50965">
    <property type="entry name" value="Galactose oxidase, central domain"/>
    <property type="match status" value="1"/>
</dbReference>
<evidence type="ECO:0000259" key="4">
    <source>
        <dbReference type="Pfam" id="PF24922"/>
    </source>
</evidence>
<evidence type="ECO:0000256" key="1">
    <source>
        <dbReference type="ARBA" id="ARBA00022441"/>
    </source>
</evidence>
<dbReference type="Pfam" id="PF01344">
    <property type="entry name" value="Kelch_1"/>
    <property type="match status" value="1"/>
</dbReference>
<reference evidence="5" key="1">
    <citation type="submission" date="2020-07" db="EMBL/GenBank/DDBJ databases">
        <authorList>
            <person name="Lin J."/>
        </authorList>
    </citation>
    <scope>NUCLEOTIDE SEQUENCE</scope>
</reference>
<gene>
    <name evidence="5" type="ORF">CB5_LOCUS13989</name>
</gene>
<dbReference type="InterPro" id="IPR056819">
    <property type="entry name" value="ACBP4-6_C"/>
</dbReference>
<proteinExistence type="predicted"/>